<sequence>MPKKILFIIVFVSGFVHAQISELARVEYVGLPERAEETGTSFNRFRGSANYPIKLKEDTYFVIGADFSYIDFNIDQDLVGFDANRLDRFQLLDINFGYTTKINEDWRIAVQIQPGFSTNATVKELSLRDNGLISGGLFFLKDKKKEKTPRQLILGISISPNAGFPILPFISYYHKFHPNWSYKLGVPKMNIQYHLSEKNRLKFVVRLDGFRTNLQRDVFVEGENGPQKVDFLRQRLLLGGIRYEYKFTKNLEYYLNASYIIDNSLEFRDRSRNTIAELPEDNLFYLKTGVRFKL</sequence>
<accession>A0ABV9I1E9</accession>
<evidence type="ECO:0000313" key="3">
    <source>
        <dbReference type="Proteomes" id="UP001596043"/>
    </source>
</evidence>
<keyword evidence="3" id="KW-1185">Reference proteome</keyword>
<reference evidence="3" key="1">
    <citation type="journal article" date="2019" name="Int. J. Syst. Evol. Microbiol.">
        <title>The Global Catalogue of Microorganisms (GCM) 10K type strain sequencing project: providing services to taxonomists for standard genome sequencing and annotation.</title>
        <authorList>
            <consortium name="The Broad Institute Genomics Platform"/>
            <consortium name="The Broad Institute Genome Sequencing Center for Infectious Disease"/>
            <person name="Wu L."/>
            <person name="Ma J."/>
        </authorList>
    </citation>
    <scope>NUCLEOTIDE SEQUENCE [LARGE SCALE GENOMIC DNA]</scope>
    <source>
        <strain evidence="3">YJ-61-S</strain>
    </source>
</reference>
<dbReference type="Proteomes" id="UP001596043">
    <property type="component" value="Unassembled WGS sequence"/>
</dbReference>
<evidence type="ECO:0000259" key="1">
    <source>
        <dbReference type="Pfam" id="PF19783"/>
    </source>
</evidence>
<protein>
    <submittedName>
        <fullName evidence="2">DUF6268 family outer membrane beta-barrel protein</fullName>
    </submittedName>
</protein>
<name>A0ABV9I1E9_9FLAO</name>
<evidence type="ECO:0000313" key="2">
    <source>
        <dbReference type="EMBL" id="MFC4635075.1"/>
    </source>
</evidence>
<proteinExistence type="predicted"/>
<feature type="domain" description="DUF6268" evidence="1">
    <location>
        <begin position="37"/>
        <end position="286"/>
    </location>
</feature>
<dbReference type="InterPro" id="IPR046235">
    <property type="entry name" value="DUF6268"/>
</dbReference>
<dbReference type="RefSeq" id="WP_379979950.1">
    <property type="nucleotide sequence ID" value="NZ_JBHSFV010000009.1"/>
</dbReference>
<comment type="caution">
    <text evidence="2">The sequence shown here is derived from an EMBL/GenBank/DDBJ whole genome shotgun (WGS) entry which is preliminary data.</text>
</comment>
<organism evidence="2 3">
    <name type="scientific">Dokdonia ponticola</name>
    <dbReference type="NCBI Taxonomy" id="2041041"/>
    <lineage>
        <taxon>Bacteria</taxon>
        <taxon>Pseudomonadati</taxon>
        <taxon>Bacteroidota</taxon>
        <taxon>Flavobacteriia</taxon>
        <taxon>Flavobacteriales</taxon>
        <taxon>Flavobacteriaceae</taxon>
        <taxon>Dokdonia</taxon>
    </lineage>
</organism>
<dbReference type="EMBL" id="JBHSFV010000009">
    <property type="protein sequence ID" value="MFC4635075.1"/>
    <property type="molecule type" value="Genomic_DNA"/>
</dbReference>
<dbReference type="Pfam" id="PF19783">
    <property type="entry name" value="DUF6268"/>
    <property type="match status" value="1"/>
</dbReference>
<gene>
    <name evidence="2" type="ORF">ACFO3O_14230</name>
</gene>